<dbReference type="Gene3D" id="2.30.170.40">
    <property type="entry name" value="Ribosomal protein L28/L24"/>
    <property type="match status" value="1"/>
</dbReference>
<sequence length="251" mass="28123">MRISIPVVSRWRIHESLILRRTASNLAGSATRTGPDEPRSAGRPEVYGVTYVPPLTITRQHTKRGDYGLYDGLKVRAGDNVSKSKHRTKRTWKPNVQKTKLWSEVLGQTLQLRVTSAALKTIDRMGGLDRYVLQMSEQRLGGMGIRIRGLVIAAMQARVRLTKAFTRPVPAGEAWRIPRWQDASQRADHATLRTMVPALHCPNVLVFPRPATSLSSTTPIHPAAHPDIQADFHVRGKKGSQTSRRSTHPRR</sequence>
<dbReference type="AlphaFoldDB" id="A0A2N5T9N5"/>
<dbReference type="HAMAP" id="MF_00373">
    <property type="entry name" value="Ribosomal_bL28"/>
    <property type="match status" value="1"/>
</dbReference>
<accession>A0A2N5T9N5</accession>
<reference evidence="7 8" key="1">
    <citation type="submission" date="2017-11" db="EMBL/GenBank/DDBJ databases">
        <title>De novo assembly and phasing of dikaryotic genomes from two isolates of Puccinia coronata f. sp. avenae, the causal agent of oat crown rust.</title>
        <authorList>
            <person name="Miller M.E."/>
            <person name="Zhang Y."/>
            <person name="Omidvar V."/>
            <person name="Sperschneider J."/>
            <person name="Schwessinger B."/>
            <person name="Raley C."/>
            <person name="Palmer J.M."/>
            <person name="Garnica D."/>
            <person name="Upadhyaya N."/>
            <person name="Rathjen J."/>
            <person name="Taylor J.M."/>
            <person name="Park R.F."/>
            <person name="Dodds P.N."/>
            <person name="Hirsch C.D."/>
            <person name="Kianian S.F."/>
            <person name="Figueroa M."/>
        </authorList>
    </citation>
    <scope>NUCLEOTIDE SEQUENCE [LARGE SCALE GENOMIC DNA]</scope>
    <source>
        <strain evidence="7">12SD80</strain>
    </source>
</reference>
<feature type="region of interest" description="Disordered" evidence="6">
    <location>
        <begin position="229"/>
        <end position="251"/>
    </location>
</feature>
<dbReference type="InterPro" id="IPR034704">
    <property type="entry name" value="Ribosomal_bL28/bL31-like_sf"/>
</dbReference>
<dbReference type="SUPFAM" id="SSF143800">
    <property type="entry name" value="L28p-like"/>
    <property type="match status" value="1"/>
</dbReference>
<dbReference type="InterPro" id="IPR001383">
    <property type="entry name" value="Ribosomal_bL28_bact-type"/>
</dbReference>
<dbReference type="FunFam" id="2.30.170.40:FF:000003">
    <property type="entry name" value="54S ribosomal protein L24"/>
    <property type="match status" value="1"/>
</dbReference>
<protein>
    <recommendedName>
        <fullName evidence="4">Large ribosomal subunit protein bL28c</fullName>
    </recommendedName>
    <alternativeName>
        <fullName evidence="5">Large ribosomal subunit protein bL28m</fullName>
    </alternativeName>
</protein>
<dbReference type="InterPro" id="IPR026569">
    <property type="entry name" value="Ribosomal_bL28"/>
</dbReference>
<evidence type="ECO:0000256" key="1">
    <source>
        <dbReference type="ARBA" id="ARBA00008760"/>
    </source>
</evidence>
<comment type="caution">
    <text evidence="7">The sequence shown here is derived from an EMBL/GenBank/DDBJ whole genome shotgun (WGS) entry which is preliminary data.</text>
</comment>
<dbReference type="PANTHER" id="PTHR13528:SF2">
    <property type="entry name" value="LARGE RIBOSOMAL SUBUNIT PROTEIN BL28M"/>
    <property type="match status" value="1"/>
</dbReference>
<evidence type="ECO:0000256" key="6">
    <source>
        <dbReference type="SAM" id="MobiDB-lite"/>
    </source>
</evidence>
<keyword evidence="2" id="KW-0689">Ribosomal protein</keyword>
<organism evidence="7 8">
    <name type="scientific">Puccinia coronata f. sp. avenae</name>
    <dbReference type="NCBI Taxonomy" id="200324"/>
    <lineage>
        <taxon>Eukaryota</taxon>
        <taxon>Fungi</taxon>
        <taxon>Dikarya</taxon>
        <taxon>Basidiomycota</taxon>
        <taxon>Pucciniomycotina</taxon>
        <taxon>Pucciniomycetes</taxon>
        <taxon>Pucciniales</taxon>
        <taxon>Pucciniaceae</taxon>
        <taxon>Puccinia</taxon>
    </lineage>
</organism>
<dbReference type="Proteomes" id="UP000235392">
    <property type="component" value="Unassembled WGS sequence"/>
</dbReference>
<evidence type="ECO:0000313" key="8">
    <source>
        <dbReference type="Proteomes" id="UP000235392"/>
    </source>
</evidence>
<keyword evidence="3" id="KW-0687">Ribonucleoprotein</keyword>
<dbReference type="InterPro" id="IPR037147">
    <property type="entry name" value="Ribosomal_bL28_sf"/>
</dbReference>
<evidence type="ECO:0000256" key="2">
    <source>
        <dbReference type="ARBA" id="ARBA00022980"/>
    </source>
</evidence>
<dbReference type="GO" id="GO:0003735">
    <property type="term" value="F:structural constituent of ribosome"/>
    <property type="evidence" value="ECO:0007669"/>
    <property type="project" value="InterPro"/>
</dbReference>
<dbReference type="Pfam" id="PF00830">
    <property type="entry name" value="Ribosomal_L28"/>
    <property type="match status" value="1"/>
</dbReference>
<dbReference type="PANTHER" id="PTHR13528">
    <property type="entry name" value="39S RIBOSOMAL PROTEIN L28, MITOCHONDRIAL"/>
    <property type="match status" value="1"/>
</dbReference>
<evidence type="ECO:0000256" key="4">
    <source>
        <dbReference type="ARBA" id="ARBA00035265"/>
    </source>
</evidence>
<dbReference type="GO" id="GO:0006412">
    <property type="term" value="P:translation"/>
    <property type="evidence" value="ECO:0007669"/>
    <property type="project" value="InterPro"/>
</dbReference>
<evidence type="ECO:0000256" key="3">
    <source>
        <dbReference type="ARBA" id="ARBA00023274"/>
    </source>
</evidence>
<dbReference type="GO" id="GO:0005762">
    <property type="term" value="C:mitochondrial large ribosomal subunit"/>
    <property type="evidence" value="ECO:0007669"/>
    <property type="project" value="TreeGrafter"/>
</dbReference>
<evidence type="ECO:0000313" key="7">
    <source>
        <dbReference type="EMBL" id="PLW22213.1"/>
    </source>
</evidence>
<dbReference type="EMBL" id="PGCI01000672">
    <property type="protein sequence ID" value="PLW22213.1"/>
    <property type="molecule type" value="Genomic_DNA"/>
</dbReference>
<proteinExistence type="inferred from homology"/>
<dbReference type="NCBIfam" id="TIGR00009">
    <property type="entry name" value="L28"/>
    <property type="match status" value="1"/>
</dbReference>
<name>A0A2N5T9N5_9BASI</name>
<comment type="similarity">
    <text evidence="1">Belongs to the bacterial ribosomal protein bL28 family.</text>
</comment>
<evidence type="ECO:0000256" key="5">
    <source>
        <dbReference type="ARBA" id="ARBA00035269"/>
    </source>
</evidence>
<gene>
    <name evidence="7" type="ORF">PCASD_18928</name>
</gene>